<evidence type="ECO:0000256" key="1">
    <source>
        <dbReference type="SAM" id="MobiDB-lite"/>
    </source>
</evidence>
<reference evidence="4 5" key="1">
    <citation type="submission" date="2014-03" db="EMBL/GenBank/DDBJ databases">
        <title>Genomics of Bifidobacteria.</title>
        <authorList>
            <person name="Ventura M."/>
            <person name="Milani C."/>
            <person name="Lugli G.A."/>
        </authorList>
    </citation>
    <scope>NUCLEOTIDE SEQUENCE [LARGE SCALE GENOMIC DNA]</scope>
    <source>
        <strain evidence="4 5">LMG 21811</strain>
    </source>
</reference>
<feature type="region of interest" description="Disordered" evidence="1">
    <location>
        <begin position="84"/>
        <end position="110"/>
    </location>
</feature>
<feature type="compositionally biased region" description="Basic and acidic residues" evidence="1">
    <location>
        <begin position="232"/>
        <end position="254"/>
    </location>
</feature>
<dbReference type="Proteomes" id="UP000029078">
    <property type="component" value="Unassembled WGS sequence"/>
</dbReference>
<keyword evidence="2" id="KW-0472">Membrane</keyword>
<proteinExistence type="predicted"/>
<sequence>MASNDGSRPEPQKPVDGQSTEIMSPQSMGDVAKPENPTKPISPVTSSAGPVPDASAEPSRESTTQLHAPNAYADWNALKETPTMTMPQVGQPTTAGGGVSMPDPAESAQQPSAYVPLANADQEPKAAEPKTKKPVIAIVFAVIYLLLALISDGSTLSVSLIVVFAILPALFSGLAFLDTRESPKSKKRIYTYIAIGITVLSIVIMGGKMVAEDMHQKALEKEDETSLSSDSSKSDNNTDKDTDGDADSDSKDADTNEQDQQQSQNTQDPQDSQQAQQPQQQQPQQGNASQVDPNFKATMDSYEQFFDQYVDFMKKYKDSNYSADMLVDYTKMMQQYSDTMTKMDSIDQSTLSSADDAYYLEVLGRVTQKLASVQ</sequence>
<dbReference type="InterPro" id="IPR046526">
    <property type="entry name" value="DUF6591"/>
</dbReference>
<accession>A0A087D1T0</accession>
<dbReference type="STRING" id="78346.BRUM_1263"/>
<evidence type="ECO:0000256" key="2">
    <source>
        <dbReference type="SAM" id="Phobius"/>
    </source>
</evidence>
<feature type="region of interest" description="Disordered" evidence="1">
    <location>
        <begin position="217"/>
        <end position="293"/>
    </location>
</feature>
<evidence type="ECO:0000259" key="3">
    <source>
        <dbReference type="Pfam" id="PF20234"/>
    </source>
</evidence>
<dbReference type="eggNOG" id="ENOG5032XAQ">
    <property type="taxonomic scope" value="Bacteria"/>
</dbReference>
<comment type="caution">
    <text evidence="4">The sequence shown here is derived from an EMBL/GenBank/DDBJ whole genome shotgun (WGS) entry which is preliminary data.</text>
</comment>
<feature type="transmembrane region" description="Helical" evidence="2">
    <location>
        <begin position="189"/>
        <end position="211"/>
    </location>
</feature>
<keyword evidence="5" id="KW-1185">Reference proteome</keyword>
<dbReference type="Pfam" id="PF20234">
    <property type="entry name" value="DUF6591"/>
    <property type="match status" value="1"/>
</dbReference>
<organism evidence="4 5">
    <name type="scientific">Bifidobacterium ruminantium</name>
    <dbReference type="NCBI Taxonomy" id="78346"/>
    <lineage>
        <taxon>Bacteria</taxon>
        <taxon>Bacillati</taxon>
        <taxon>Actinomycetota</taxon>
        <taxon>Actinomycetes</taxon>
        <taxon>Bifidobacteriales</taxon>
        <taxon>Bifidobacteriaceae</taxon>
        <taxon>Bifidobacterium</taxon>
    </lineage>
</organism>
<feature type="compositionally biased region" description="Polar residues" evidence="1">
    <location>
        <begin position="17"/>
        <end position="27"/>
    </location>
</feature>
<feature type="domain" description="DUF6591" evidence="3">
    <location>
        <begin position="248"/>
        <end position="374"/>
    </location>
</feature>
<evidence type="ECO:0000313" key="5">
    <source>
        <dbReference type="Proteomes" id="UP000029078"/>
    </source>
</evidence>
<feature type="transmembrane region" description="Helical" evidence="2">
    <location>
        <begin position="134"/>
        <end position="150"/>
    </location>
</feature>
<gene>
    <name evidence="4" type="ORF">BRUM_1263</name>
</gene>
<protein>
    <recommendedName>
        <fullName evidence="3">DUF6591 domain-containing protein</fullName>
    </recommendedName>
</protein>
<feature type="transmembrane region" description="Helical" evidence="2">
    <location>
        <begin position="156"/>
        <end position="177"/>
    </location>
</feature>
<evidence type="ECO:0000313" key="4">
    <source>
        <dbReference type="EMBL" id="KFI89480.1"/>
    </source>
</evidence>
<feature type="compositionally biased region" description="Polar residues" evidence="1">
    <location>
        <begin position="84"/>
        <end position="94"/>
    </location>
</feature>
<feature type="compositionally biased region" description="Low complexity" evidence="1">
    <location>
        <begin position="258"/>
        <end position="290"/>
    </location>
</feature>
<name>A0A087D1T0_BIFRU</name>
<keyword evidence="2" id="KW-1133">Transmembrane helix</keyword>
<dbReference type="AlphaFoldDB" id="A0A087D1T0"/>
<feature type="region of interest" description="Disordered" evidence="1">
    <location>
        <begin position="1"/>
        <end position="69"/>
    </location>
</feature>
<keyword evidence="2" id="KW-0812">Transmembrane</keyword>
<dbReference type="EMBL" id="JGZL01000008">
    <property type="protein sequence ID" value="KFI89480.1"/>
    <property type="molecule type" value="Genomic_DNA"/>
</dbReference>